<accession>A0A7J9NVE5</accession>
<name>A0A7J9NVE5_METMI</name>
<dbReference type="Proteomes" id="UP000564425">
    <property type="component" value="Unassembled WGS sequence"/>
</dbReference>
<sequence>MVRRHIDDLRSMSYHFTDRTLNEDDVKSLKENRGILISSLRKETHRKEVFGTIYHEGQPVQAKGYVNAKAYPCYVADVFRYKKIYVELLLENSPIFRKYQSSFEVYANSGDFSNLLFLKTDSGYLYVPVEALMTGDIKAIITKHIAYFLDYYHITAKNNNSTRRLEHYRKNTTGVFNTPLCSAFLHDLKGGAVV</sequence>
<dbReference type="RefSeq" id="WP_181501474.1">
    <property type="nucleotide sequence ID" value="NZ_JACDUH010000003.1"/>
</dbReference>
<comment type="caution">
    <text evidence="1">The sequence shown here is derived from an EMBL/GenBank/DDBJ whole genome shotgun (WGS) entry which is preliminary data.</text>
</comment>
<reference evidence="1 2" key="1">
    <citation type="submission" date="2020-07" db="EMBL/GenBank/DDBJ databases">
        <title>Genomic Encyclopedia of Type Strains, Phase IV (KMG-V): Genome sequencing to study the core and pangenomes of soil and plant-associated prokaryotes.</title>
        <authorList>
            <person name="Whitman W."/>
        </authorList>
    </citation>
    <scope>NUCLEOTIDE SEQUENCE [LARGE SCALE GENOMIC DNA]</scope>
    <source>
        <strain evidence="1 2">A1</strain>
    </source>
</reference>
<evidence type="ECO:0000313" key="1">
    <source>
        <dbReference type="EMBL" id="MBA2851648.1"/>
    </source>
</evidence>
<dbReference type="EMBL" id="JACDUH010000003">
    <property type="protein sequence ID" value="MBA2851648.1"/>
    <property type="molecule type" value="Genomic_DNA"/>
</dbReference>
<protein>
    <submittedName>
        <fullName evidence="1">Uncharacterized protein</fullName>
    </submittedName>
</protein>
<gene>
    <name evidence="1" type="ORF">HNP86_001807</name>
</gene>
<dbReference type="AlphaFoldDB" id="A0A7J9NVE5"/>
<evidence type="ECO:0000313" key="2">
    <source>
        <dbReference type="Proteomes" id="UP000564425"/>
    </source>
</evidence>
<proteinExistence type="predicted"/>
<organism evidence="1 2">
    <name type="scientific">Methanococcus maripaludis</name>
    <name type="common">Methanococcus deltae</name>
    <dbReference type="NCBI Taxonomy" id="39152"/>
    <lineage>
        <taxon>Archaea</taxon>
        <taxon>Methanobacteriati</taxon>
        <taxon>Methanobacteriota</taxon>
        <taxon>Methanomada group</taxon>
        <taxon>Methanococci</taxon>
        <taxon>Methanococcales</taxon>
        <taxon>Methanococcaceae</taxon>
        <taxon>Methanococcus</taxon>
    </lineage>
</organism>